<dbReference type="SUPFAM" id="SSF75625">
    <property type="entry name" value="YebC-like"/>
    <property type="match status" value="1"/>
</dbReference>
<dbReference type="FunFam" id="1.10.10.200:FF:000002">
    <property type="entry name" value="Probable transcriptional regulatory protein CLM62_37755"/>
    <property type="match status" value="1"/>
</dbReference>
<dbReference type="InterPro" id="IPR002876">
    <property type="entry name" value="Transcrip_reg_TACO1-like"/>
</dbReference>
<organism evidence="9 10">
    <name type="scientific">Candidatus Kerfeldbacteria bacterium RIFCSPHIGHO2_12_FULL_48_17</name>
    <dbReference type="NCBI Taxonomy" id="1798542"/>
    <lineage>
        <taxon>Bacteria</taxon>
        <taxon>Candidatus Kerfeldiibacteriota</taxon>
    </lineage>
</organism>
<dbReference type="Proteomes" id="UP000176952">
    <property type="component" value="Unassembled WGS sequence"/>
</dbReference>
<feature type="domain" description="TACO1/YebC-like N-terminal" evidence="8">
    <location>
        <begin position="5"/>
        <end position="74"/>
    </location>
</feature>
<evidence type="ECO:0000259" key="8">
    <source>
        <dbReference type="Pfam" id="PF20772"/>
    </source>
</evidence>
<dbReference type="Pfam" id="PF01709">
    <property type="entry name" value="Transcrip_reg"/>
    <property type="match status" value="1"/>
</dbReference>
<dbReference type="STRING" id="1798542.A3F54_02340"/>
<dbReference type="GO" id="GO:0006355">
    <property type="term" value="P:regulation of DNA-templated transcription"/>
    <property type="evidence" value="ECO:0007669"/>
    <property type="project" value="UniProtKB-UniRule"/>
</dbReference>
<comment type="subcellular location">
    <subcellularLocation>
        <location evidence="6">Cytoplasm</location>
    </subcellularLocation>
</comment>
<protein>
    <recommendedName>
        <fullName evidence="6">Probable transcriptional regulatory protein A3F54_02340</fullName>
    </recommendedName>
</protein>
<dbReference type="InterPro" id="IPR048300">
    <property type="entry name" value="TACO1_YebC-like_2nd/3rd_dom"/>
</dbReference>
<dbReference type="Pfam" id="PF20772">
    <property type="entry name" value="TACO1_YebC_N"/>
    <property type="match status" value="1"/>
</dbReference>
<evidence type="ECO:0000256" key="2">
    <source>
        <dbReference type="ARBA" id="ARBA00022490"/>
    </source>
</evidence>
<dbReference type="InterPro" id="IPR049083">
    <property type="entry name" value="TACO1_YebC_N"/>
</dbReference>
<dbReference type="Gene3D" id="1.10.10.200">
    <property type="match status" value="1"/>
</dbReference>
<keyword evidence="2 6" id="KW-0963">Cytoplasm</keyword>
<gene>
    <name evidence="9" type="ORF">A3F54_02340</name>
</gene>
<evidence type="ECO:0000313" key="10">
    <source>
        <dbReference type="Proteomes" id="UP000176952"/>
    </source>
</evidence>
<dbReference type="InterPro" id="IPR017856">
    <property type="entry name" value="Integrase-like_N"/>
</dbReference>
<dbReference type="NCBIfam" id="NF009044">
    <property type="entry name" value="PRK12378.1"/>
    <property type="match status" value="1"/>
</dbReference>
<dbReference type="NCBIfam" id="NF001030">
    <property type="entry name" value="PRK00110.1"/>
    <property type="match status" value="1"/>
</dbReference>
<dbReference type="NCBIfam" id="TIGR01033">
    <property type="entry name" value="YebC/PmpR family DNA-binding transcriptional regulator"/>
    <property type="match status" value="1"/>
</dbReference>
<dbReference type="AlphaFoldDB" id="A0A1G2B2A9"/>
<keyword evidence="4 6" id="KW-0238">DNA-binding</keyword>
<proteinExistence type="inferred from homology"/>
<sequence length="235" mass="25575">MSGHSKWSQIKRQKGVTDKKRANAFAKIAKIIAIAAHDGDNPTFNFKLRLAIDQAKNVNMPKDNIERAIKKGAGTDTDGAKLEEITYEGFGPNGSAFLVTAITDNRNRSSSFLKSTFSKHGGHLGSIHSVQWMFDLKGVLTAEASEKNELAAIEAGAEDVNTEGDILIIITNPNQLESVKAALAKNNITTANAEVTYKAKDPLQLTPEQTAKVCSLEDEISDNEDVNEIYTNIKE</sequence>
<dbReference type="HAMAP" id="MF_00693">
    <property type="entry name" value="Transcrip_reg_TACO1"/>
    <property type="match status" value="1"/>
</dbReference>
<feature type="domain" description="TACO1/YebC-like second and third" evidence="7">
    <location>
        <begin position="82"/>
        <end position="233"/>
    </location>
</feature>
<keyword evidence="3 6" id="KW-0805">Transcription regulation</keyword>
<name>A0A1G2B2A9_9BACT</name>
<reference evidence="9 10" key="1">
    <citation type="journal article" date="2016" name="Nat. Commun.">
        <title>Thousands of microbial genomes shed light on interconnected biogeochemical processes in an aquifer system.</title>
        <authorList>
            <person name="Anantharaman K."/>
            <person name="Brown C.T."/>
            <person name="Hug L.A."/>
            <person name="Sharon I."/>
            <person name="Castelle C.J."/>
            <person name="Probst A.J."/>
            <person name="Thomas B.C."/>
            <person name="Singh A."/>
            <person name="Wilkins M.J."/>
            <person name="Karaoz U."/>
            <person name="Brodie E.L."/>
            <person name="Williams K.H."/>
            <person name="Hubbard S.S."/>
            <person name="Banfield J.F."/>
        </authorList>
    </citation>
    <scope>NUCLEOTIDE SEQUENCE [LARGE SCALE GENOMIC DNA]</scope>
</reference>
<dbReference type="PANTHER" id="PTHR12532:SF6">
    <property type="entry name" value="TRANSCRIPTIONAL REGULATORY PROTEIN YEBC-RELATED"/>
    <property type="match status" value="1"/>
</dbReference>
<evidence type="ECO:0000256" key="5">
    <source>
        <dbReference type="ARBA" id="ARBA00023163"/>
    </source>
</evidence>
<dbReference type="PANTHER" id="PTHR12532">
    <property type="entry name" value="TRANSLATIONAL ACTIVATOR OF CYTOCHROME C OXIDASE 1"/>
    <property type="match status" value="1"/>
</dbReference>
<evidence type="ECO:0000256" key="4">
    <source>
        <dbReference type="ARBA" id="ARBA00023125"/>
    </source>
</evidence>
<evidence type="ECO:0000256" key="1">
    <source>
        <dbReference type="ARBA" id="ARBA00008724"/>
    </source>
</evidence>
<keyword evidence="5 6" id="KW-0804">Transcription</keyword>
<evidence type="ECO:0000313" key="9">
    <source>
        <dbReference type="EMBL" id="OGY82377.1"/>
    </source>
</evidence>
<dbReference type="GO" id="GO:0005829">
    <property type="term" value="C:cytosol"/>
    <property type="evidence" value="ECO:0007669"/>
    <property type="project" value="TreeGrafter"/>
</dbReference>
<evidence type="ECO:0000256" key="3">
    <source>
        <dbReference type="ARBA" id="ARBA00023015"/>
    </source>
</evidence>
<comment type="similarity">
    <text evidence="1 6">Belongs to the TACO1 family.</text>
</comment>
<accession>A0A1G2B2A9</accession>
<evidence type="ECO:0000256" key="6">
    <source>
        <dbReference type="HAMAP-Rule" id="MF_00693"/>
    </source>
</evidence>
<dbReference type="InterPro" id="IPR029072">
    <property type="entry name" value="YebC-like"/>
</dbReference>
<evidence type="ECO:0000259" key="7">
    <source>
        <dbReference type="Pfam" id="PF01709"/>
    </source>
</evidence>
<comment type="caution">
    <text evidence="9">The sequence shown here is derived from an EMBL/GenBank/DDBJ whole genome shotgun (WGS) entry which is preliminary data.</text>
</comment>
<dbReference type="Gene3D" id="3.30.70.980">
    <property type="match status" value="2"/>
</dbReference>
<dbReference type="InterPro" id="IPR026564">
    <property type="entry name" value="Transcrip_reg_TACO1-like_dom3"/>
</dbReference>
<dbReference type="EMBL" id="MHKD01000031">
    <property type="protein sequence ID" value="OGY82377.1"/>
    <property type="molecule type" value="Genomic_DNA"/>
</dbReference>
<dbReference type="GO" id="GO:0003677">
    <property type="term" value="F:DNA binding"/>
    <property type="evidence" value="ECO:0007669"/>
    <property type="project" value="UniProtKB-UniRule"/>
</dbReference>